<reference evidence="1 2" key="1">
    <citation type="submission" date="2018-11" db="EMBL/GenBank/DDBJ databases">
        <authorList>
            <consortium name="Pathogen Informatics"/>
        </authorList>
    </citation>
    <scope>NUCLEOTIDE SEQUENCE [LARGE SCALE GENOMIC DNA]</scope>
</reference>
<dbReference type="InParanoid" id="A0A3P7EZT6"/>
<sequence length="150" mass="17131">MVVRNKNKAIIHIPIPYQFLWMSRRAVGEKHLSHRLDCANDLLNYNMLTAVVTVLDDTVAESINKLPQMSKVYCATTSNKRAIVGIERKEIPPTTFSLTDAERDGWNYFILKPSEEYGIRNEINAADKMALFVCYSVGNPLFRVLPLPHH</sequence>
<accession>A0A3P7EZT6</accession>
<protein>
    <submittedName>
        <fullName evidence="1">Uncharacterized protein</fullName>
    </submittedName>
</protein>
<dbReference type="Proteomes" id="UP000270924">
    <property type="component" value="Unassembled WGS sequence"/>
</dbReference>
<evidence type="ECO:0000313" key="2">
    <source>
        <dbReference type="Proteomes" id="UP000270924"/>
    </source>
</evidence>
<gene>
    <name evidence="1" type="ORF">WBA_LOCUS12165</name>
</gene>
<organism evidence="1 2">
    <name type="scientific">Wuchereria bancrofti</name>
    <dbReference type="NCBI Taxonomy" id="6293"/>
    <lineage>
        <taxon>Eukaryota</taxon>
        <taxon>Metazoa</taxon>
        <taxon>Ecdysozoa</taxon>
        <taxon>Nematoda</taxon>
        <taxon>Chromadorea</taxon>
        <taxon>Rhabditida</taxon>
        <taxon>Spirurina</taxon>
        <taxon>Spiruromorpha</taxon>
        <taxon>Filarioidea</taxon>
        <taxon>Onchocercidae</taxon>
        <taxon>Wuchereria</taxon>
    </lineage>
</organism>
<keyword evidence="2" id="KW-1185">Reference proteome</keyword>
<proteinExistence type="predicted"/>
<dbReference type="EMBL" id="UYWW01012642">
    <property type="protein sequence ID" value="VDM21829.1"/>
    <property type="molecule type" value="Genomic_DNA"/>
</dbReference>
<evidence type="ECO:0000313" key="1">
    <source>
        <dbReference type="EMBL" id="VDM21829.1"/>
    </source>
</evidence>
<dbReference type="AlphaFoldDB" id="A0A3P7EZT6"/>
<name>A0A3P7EZT6_WUCBA</name>